<evidence type="ECO:0000256" key="6">
    <source>
        <dbReference type="ARBA" id="ARBA00022692"/>
    </source>
</evidence>
<comment type="similarity">
    <text evidence="2">Belongs to the SYG1 (TC 2.A.94) family.</text>
</comment>
<feature type="transmembrane region" description="Helical" evidence="11">
    <location>
        <begin position="456"/>
        <end position="477"/>
    </location>
</feature>
<dbReference type="InterPro" id="IPR004342">
    <property type="entry name" value="EXS_C"/>
</dbReference>
<organism evidence="14">
    <name type="scientific">Daucus carota subsp. sativus</name>
    <name type="common">Carrot</name>
    <dbReference type="NCBI Taxonomy" id="79200"/>
    <lineage>
        <taxon>Eukaryota</taxon>
        <taxon>Viridiplantae</taxon>
        <taxon>Streptophyta</taxon>
        <taxon>Embryophyta</taxon>
        <taxon>Tracheophyta</taxon>
        <taxon>Spermatophyta</taxon>
        <taxon>Magnoliopsida</taxon>
        <taxon>eudicotyledons</taxon>
        <taxon>Gunneridae</taxon>
        <taxon>Pentapetalae</taxon>
        <taxon>asterids</taxon>
        <taxon>campanulids</taxon>
        <taxon>Apiales</taxon>
        <taxon>Apiaceae</taxon>
        <taxon>Apioideae</taxon>
        <taxon>Scandiceae</taxon>
        <taxon>Daucinae</taxon>
        <taxon>Daucus</taxon>
        <taxon>Daucus sect. Daucus</taxon>
    </lineage>
</organism>
<evidence type="ECO:0000256" key="2">
    <source>
        <dbReference type="ARBA" id="ARBA00009665"/>
    </source>
</evidence>
<feature type="transmembrane region" description="Helical" evidence="11">
    <location>
        <begin position="538"/>
        <end position="557"/>
    </location>
</feature>
<feature type="transmembrane region" description="Helical" evidence="11">
    <location>
        <begin position="414"/>
        <end position="436"/>
    </location>
</feature>
<evidence type="ECO:0000256" key="7">
    <source>
        <dbReference type="ARBA" id="ARBA00022989"/>
    </source>
</evidence>
<dbReference type="PANTHER" id="PTHR10783">
    <property type="entry name" value="XENOTROPIC AND POLYTROPIC RETROVIRUS RECEPTOR 1-RELATED"/>
    <property type="match status" value="1"/>
</dbReference>
<feature type="compositionally biased region" description="Basic and acidic residues" evidence="10">
    <location>
        <begin position="208"/>
        <end position="226"/>
    </location>
</feature>
<dbReference type="GO" id="GO:0006817">
    <property type="term" value="P:phosphate ion transport"/>
    <property type="evidence" value="ECO:0007669"/>
    <property type="project" value="UniProtKB-KW"/>
</dbReference>
<feature type="transmembrane region" description="Helical" evidence="11">
    <location>
        <begin position="684"/>
        <end position="704"/>
    </location>
</feature>
<reference evidence="14" key="1">
    <citation type="journal article" date="2016" name="Nat. Genet.">
        <title>A high-quality carrot genome assembly provides new insights into carotenoid accumulation and asterid genome evolution.</title>
        <authorList>
            <person name="Iorizzo M."/>
            <person name="Ellison S."/>
            <person name="Senalik D."/>
            <person name="Zeng P."/>
            <person name="Satapoomin P."/>
            <person name="Huang J."/>
            <person name="Bowman M."/>
            <person name="Iovene M."/>
            <person name="Sanseverino W."/>
            <person name="Cavagnaro P."/>
            <person name="Yildiz M."/>
            <person name="Macko-Podgorni A."/>
            <person name="Moranska E."/>
            <person name="Grzebelus E."/>
            <person name="Grzebelus D."/>
            <person name="Ashrafi H."/>
            <person name="Zheng Z."/>
            <person name="Cheng S."/>
            <person name="Spooner D."/>
            <person name="Van Deynze A."/>
            <person name="Simon P."/>
        </authorList>
    </citation>
    <scope>NUCLEOTIDE SEQUENCE [LARGE SCALE GENOMIC DNA]</scope>
    <source>
        <tissue evidence="14">Leaf</tissue>
    </source>
</reference>
<dbReference type="Pfam" id="PF03105">
    <property type="entry name" value="SPX"/>
    <property type="match status" value="1"/>
</dbReference>
<dbReference type="CDD" id="cd14476">
    <property type="entry name" value="SPX_PHO1_like"/>
    <property type="match status" value="1"/>
</dbReference>
<evidence type="ECO:0008006" key="15">
    <source>
        <dbReference type="Google" id="ProtNLM"/>
    </source>
</evidence>
<comment type="function">
    <text evidence="9">May transport inorganic phosphate (Pi).</text>
</comment>
<evidence type="ECO:0000256" key="4">
    <source>
        <dbReference type="ARBA" id="ARBA00022475"/>
    </source>
</evidence>
<accession>A0A161ZKW2</accession>
<keyword evidence="7 11" id="KW-1133">Transmembrane helix</keyword>
<dbReference type="EMBL" id="LNRQ01000007">
    <property type="protein sequence ID" value="KZM86680.1"/>
    <property type="molecule type" value="Genomic_DNA"/>
</dbReference>
<dbReference type="GO" id="GO:0000822">
    <property type="term" value="F:inositol hexakisphosphate binding"/>
    <property type="evidence" value="ECO:0007669"/>
    <property type="project" value="TreeGrafter"/>
</dbReference>
<dbReference type="InterPro" id="IPR034092">
    <property type="entry name" value="PHO1_SPX"/>
</dbReference>
<dbReference type="GO" id="GO:0016036">
    <property type="term" value="P:cellular response to phosphate starvation"/>
    <property type="evidence" value="ECO:0007669"/>
    <property type="project" value="TreeGrafter"/>
</dbReference>
<comment type="subcellular location">
    <subcellularLocation>
        <location evidence="1">Cell membrane</location>
        <topology evidence="1">Multi-pass membrane protein</topology>
    </subcellularLocation>
</comment>
<feature type="region of interest" description="Disordered" evidence="10">
    <location>
        <begin position="193"/>
        <end position="260"/>
    </location>
</feature>
<feature type="domain" description="EXS" evidence="12">
    <location>
        <begin position="845"/>
        <end position="965"/>
    </location>
</feature>
<evidence type="ECO:0000313" key="14">
    <source>
        <dbReference type="EMBL" id="KZM86680.1"/>
    </source>
</evidence>
<proteinExistence type="inferred from homology"/>
<evidence type="ECO:0000259" key="13">
    <source>
        <dbReference type="PROSITE" id="PS51382"/>
    </source>
</evidence>
<feature type="compositionally biased region" description="Basic and acidic residues" evidence="10">
    <location>
        <begin position="241"/>
        <end position="257"/>
    </location>
</feature>
<comment type="caution">
    <text evidence="14">The sequence shown here is derived from an EMBL/GenBank/DDBJ whole genome shotgun (WGS) entry which is preliminary data.</text>
</comment>
<dbReference type="GO" id="GO:0005802">
    <property type="term" value="C:trans-Golgi network"/>
    <property type="evidence" value="ECO:0007669"/>
    <property type="project" value="TreeGrafter"/>
</dbReference>
<evidence type="ECO:0000256" key="3">
    <source>
        <dbReference type="ARBA" id="ARBA00022448"/>
    </source>
</evidence>
<protein>
    <recommendedName>
        <fullName evidence="15">SPX domain-containing protein</fullName>
    </recommendedName>
</protein>
<evidence type="ECO:0000256" key="8">
    <source>
        <dbReference type="ARBA" id="ARBA00023136"/>
    </source>
</evidence>
<feature type="transmembrane region" description="Helical" evidence="11">
    <location>
        <begin position="497"/>
        <end position="518"/>
    </location>
</feature>
<dbReference type="GO" id="GO:0005886">
    <property type="term" value="C:plasma membrane"/>
    <property type="evidence" value="ECO:0007669"/>
    <property type="project" value="UniProtKB-SubCell"/>
</dbReference>
<keyword evidence="5" id="KW-0592">Phosphate transport</keyword>
<evidence type="ECO:0000256" key="5">
    <source>
        <dbReference type="ARBA" id="ARBA00022592"/>
    </source>
</evidence>
<name>A0A161ZKW2_DAUCS</name>
<dbReference type="InterPro" id="IPR004331">
    <property type="entry name" value="SPX_dom"/>
</dbReference>
<dbReference type="PANTHER" id="PTHR10783:SF4">
    <property type="entry name" value="PHOSPHATE TRANSPORTER PHO1 HOMOLOG 3"/>
    <property type="match status" value="1"/>
</dbReference>
<gene>
    <name evidence="14" type="ORF">DCAR_023814</name>
</gene>
<dbReference type="Gramene" id="KZM86680">
    <property type="protein sequence ID" value="KZM86680"/>
    <property type="gene ID" value="DCAR_023814"/>
</dbReference>
<dbReference type="PROSITE" id="PS51380">
    <property type="entry name" value="EXS"/>
    <property type="match status" value="2"/>
</dbReference>
<dbReference type="AlphaFoldDB" id="A0A161ZKW2"/>
<keyword evidence="6 11" id="KW-0812">Transmembrane</keyword>
<dbReference type="PROSITE" id="PS51382">
    <property type="entry name" value="SPX"/>
    <property type="match status" value="1"/>
</dbReference>
<feature type="domain" description="EXS" evidence="12">
    <location>
        <begin position="622"/>
        <end position="823"/>
    </location>
</feature>
<evidence type="ECO:0000256" key="11">
    <source>
        <dbReference type="SAM" id="Phobius"/>
    </source>
</evidence>
<dbReference type="OMA" id="ATIPYTW"/>
<evidence type="ECO:0000256" key="1">
    <source>
        <dbReference type="ARBA" id="ARBA00004651"/>
    </source>
</evidence>
<keyword evidence="3" id="KW-0813">Transport</keyword>
<evidence type="ECO:0000256" key="9">
    <source>
        <dbReference type="ARBA" id="ARBA00043939"/>
    </source>
</evidence>
<dbReference type="Pfam" id="PF03124">
    <property type="entry name" value="EXS"/>
    <property type="match status" value="2"/>
</dbReference>
<feature type="transmembrane region" description="Helical" evidence="11">
    <location>
        <begin position="761"/>
        <end position="780"/>
    </location>
</feature>
<keyword evidence="8 11" id="KW-0472">Membrane</keyword>
<evidence type="ECO:0000256" key="10">
    <source>
        <dbReference type="SAM" id="MobiDB-lite"/>
    </source>
</evidence>
<evidence type="ECO:0000259" key="12">
    <source>
        <dbReference type="PROSITE" id="PS51380"/>
    </source>
</evidence>
<sequence length="965" mass="111139">MKFSKELSSQMVPEWEEAYINYSYLKTILQDIDHFKNRNKPPAAAVTTNNPAGLKRRLTLYRAFSGLIQRSSSKISSPGPMQDVESQPILVSSVDRSDGQEGFETRFLMSGDEGGEYELVFFRRLDDEFNKVNKFYKAKVAEVMKEADVLNKQMNALIAFRIKVDNPKYDCPDDTVEMSRIASEVEASSEAVALSASTSTNMRTTKAAHMDVIDEDRSSRGALSKEENEDDSEIKPLSSSTEEKSRNRPMIKSDESCRPPPLEILDHVTIRQPVETPRSTIKGFLNVPIQKELKFSKENMSKIEEQLKRAFTEFHNKLRLLKSYRQGTVLFFYSIKLNSCGFSKILKKYDKITSRKASASYLKMIDNSYLGNSDEVTKVMDKVEAVFIKHFSNSHRKEGLRILRPTAKRQRHRVTAFLGFFAGCTLSLILALILIIRARRILDKPGRHRYMVTLFPLYSLFAFIVLHMLMYAGNIYFWRRYRVNYPFIFGFNPRTALGFREVLLLSLGLAVLALGSVLANLDMELDPKTGDYKKFTELLPLFLVVLVIVILICPFNIIYRPSRFFFLTCLFHAICAPLYKVVLPDFILADQFTSQVQAFRSFEFYICYYFSGNYKLRDNSCSSNDVYKTFGFIVATIPYTWRLLQCLRRFFEEKDNMQGLNGLKYFATIVAVSTRTAYSLDKSIAWKVVAIITSAIAAVSGTYWDLVYDWGLLDQKLENEQLNNSEKYRAFKSVPLPFTVLANLDMELDPKTGDYKKFTELLPLFLVVLVIVILICPFNIIYRPSRFFFLTCLFHAICAPLYKVVLPDFILADQFTSQVQAFRSFEFYICYYFSGNYKLRDNSCSSNDVYKTFGFIVATIPYTWRLLQCLRRFFEEKDNMQGLNGLKYFATIVAVSTRTAYSLDKSIAWKVVAIITSAIAAVSGTYWDLVYDWGLLDQKLENEQLNNSEKYRAFKSVPLPFTYDD</sequence>
<feature type="transmembrane region" description="Helical" evidence="11">
    <location>
        <begin position="907"/>
        <end position="927"/>
    </location>
</feature>
<feature type="domain" description="SPX" evidence="13">
    <location>
        <begin position="1"/>
        <end position="363"/>
    </location>
</feature>
<keyword evidence="4" id="KW-1003">Cell membrane</keyword>